<dbReference type="Proteomes" id="UP000054538">
    <property type="component" value="Unassembled WGS sequence"/>
</dbReference>
<keyword evidence="2" id="KW-1185">Reference proteome</keyword>
<dbReference type="AlphaFoldDB" id="A0A0D0DSF4"/>
<evidence type="ECO:0000313" key="2">
    <source>
        <dbReference type="Proteomes" id="UP000054538"/>
    </source>
</evidence>
<accession>A0A0D0DSF4</accession>
<evidence type="ECO:0000313" key="1">
    <source>
        <dbReference type="EMBL" id="KIK91031.1"/>
    </source>
</evidence>
<reference evidence="2" key="2">
    <citation type="submission" date="2015-01" db="EMBL/GenBank/DDBJ databases">
        <title>Evolutionary Origins and Diversification of the Mycorrhizal Mutualists.</title>
        <authorList>
            <consortium name="DOE Joint Genome Institute"/>
            <consortium name="Mycorrhizal Genomics Consortium"/>
            <person name="Kohler A."/>
            <person name="Kuo A."/>
            <person name="Nagy L.G."/>
            <person name="Floudas D."/>
            <person name="Copeland A."/>
            <person name="Barry K.W."/>
            <person name="Cichocki N."/>
            <person name="Veneault-Fourrey C."/>
            <person name="LaButti K."/>
            <person name="Lindquist E.A."/>
            <person name="Lipzen A."/>
            <person name="Lundell T."/>
            <person name="Morin E."/>
            <person name="Murat C."/>
            <person name="Riley R."/>
            <person name="Ohm R."/>
            <person name="Sun H."/>
            <person name="Tunlid A."/>
            <person name="Henrissat B."/>
            <person name="Grigoriev I.V."/>
            <person name="Hibbett D.S."/>
            <person name="Martin F."/>
        </authorList>
    </citation>
    <scope>NUCLEOTIDE SEQUENCE [LARGE SCALE GENOMIC DNA]</scope>
    <source>
        <strain evidence="2">Ve08.2h10</strain>
    </source>
</reference>
<dbReference type="HOGENOM" id="CLU_3087922_0_0_1"/>
<dbReference type="InParanoid" id="A0A0D0DSF4"/>
<protein>
    <submittedName>
        <fullName evidence="1">Uncharacterized protein</fullName>
    </submittedName>
</protein>
<dbReference type="EMBL" id="KN825436">
    <property type="protein sequence ID" value="KIK91031.1"/>
    <property type="molecule type" value="Genomic_DNA"/>
</dbReference>
<organism evidence="1 2">
    <name type="scientific">Paxillus rubicundulus Ve08.2h10</name>
    <dbReference type="NCBI Taxonomy" id="930991"/>
    <lineage>
        <taxon>Eukaryota</taxon>
        <taxon>Fungi</taxon>
        <taxon>Dikarya</taxon>
        <taxon>Basidiomycota</taxon>
        <taxon>Agaricomycotina</taxon>
        <taxon>Agaricomycetes</taxon>
        <taxon>Agaricomycetidae</taxon>
        <taxon>Boletales</taxon>
        <taxon>Paxilineae</taxon>
        <taxon>Paxillaceae</taxon>
        <taxon>Paxillus</taxon>
    </lineage>
</organism>
<sequence length="52" mass="5666">MGLALHLVSTLRGMADFLLLTEHVASASPNALHLLARIVCQMIHRRSMAARA</sequence>
<gene>
    <name evidence="1" type="ORF">PAXRUDRAFT_831172</name>
</gene>
<name>A0A0D0DSF4_9AGAM</name>
<proteinExistence type="predicted"/>
<reference evidence="1 2" key="1">
    <citation type="submission" date="2014-04" db="EMBL/GenBank/DDBJ databases">
        <authorList>
            <consortium name="DOE Joint Genome Institute"/>
            <person name="Kuo A."/>
            <person name="Kohler A."/>
            <person name="Jargeat P."/>
            <person name="Nagy L.G."/>
            <person name="Floudas D."/>
            <person name="Copeland A."/>
            <person name="Barry K.W."/>
            <person name="Cichocki N."/>
            <person name="Veneault-Fourrey C."/>
            <person name="LaButti K."/>
            <person name="Lindquist E.A."/>
            <person name="Lipzen A."/>
            <person name="Lundell T."/>
            <person name="Morin E."/>
            <person name="Murat C."/>
            <person name="Sun H."/>
            <person name="Tunlid A."/>
            <person name="Henrissat B."/>
            <person name="Grigoriev I.V."/>
            <person name="Hibbett D.S."/>
            <person name="Martin F."/>
            <person name="Nordberg H.P."/>
            <person name="Cantor M.N."/>
            <person name="Hua S.X."/>
        </authorList>
    </citation>
    <scope>NUCLEOTIDE SEQUENCE [LARGE SCALE GENOMIC DNA]</scope>
    <source>
        <strain evidence="1 2">Ve08.2h10</strain>
    </source>
</reference>